<gene>
    <name evidence="1" type="ORF">VTK73DRAFT_904</name>
</gene>
<dbReference type="PANTHER" id="PTHR31591">
    <property type="entry name" value="UPF0613 PROTEIN PB24D3.06C"/>
    <property type="match status" value="1"/>
</dbReference>
<dbReference type="InterPro" id="IPR013744">
    <property type="entry name" value="SidJ"/>
</dbReference>
<dbReference type="InterPro" id="IPR029058">
    <property type="entry name" value="AB_hydrolase_fold"/>
</dbReference>
<dbReference type="PANTHER" id="PTHR31591:SF7">
    <property type="entry name" value="DUF1749-DOMAIN-CONTAINING PROTEIN"/>
    <property type="match status" value="1"/>
</dbReference>
<dbReference type="EMBL" id="JAZHXJ010000012">
    <property type="protein sequence ID" value="KAL1882779.1"/>
    <property type="molecule type" value="Genomic_DNA"/>
</dbReference>
<reference evidence="1 2" key="1">
    <citation type="journal article" date="2024" name="Commun. Biol.">
        <title>Comparative genomic analysis of thermophilic fungi reveals convergent evolutionary adaptations and gene losses.</title>
        <authorList>
            <person name="Steindorff A.S."/>
            <person name="Aguilar-Pontes M.V."/>
            <person name="Robinson A.J."/>
            <person name="Andreopoulos B."/>
            <person name="LaButti K."/>
            <person name="Kuo A."/>
            <person name="Mondo S."/>
            <person name="Riley R."/>
            <person name="Otillar R."/>
            <person name="Haridas S."/>
            <person name="Lipzen A."/>
            <person name="Grimwood J."/>
            <person name="Schmutz J."/>
            <person name="Clum A."/>
            <person name="Reid I.D."/>
            <person name="Moisan M.C."/>
            <person name="Butler G."/>
            <person name="Nguyen T.T.M."/>
            <person name="Dewar K."/>
            <person name="Conant G."/>
            <person name="Drula E."/>
            <person name="Henrissat B."/>
            <person name="Hansel C."/>
            <person name="Singer S."/>
            <person name="Hutchinson M.I."/>
            <person name="de Vries R.P."/>
            <person name="Natvig D.O."/>
            <person name="Powell A.J."/>
            <person name="Tsang A."/>
            <person name="Grigoriev I.V."/>
        </authorList>
    </citation>
    <scope>NUCLEOTIDE SEQUENCE [LARGE SCALE GENOMIC DNA]</scope>
    <source>
        <strain evidence="1 2">ATCC 24622</strain>
    </source>
</reference>
<sequence length="321" mass="34914">MTTPLASTPFPVLVHPYPSLTENVCAYEILPHSSGLSAPTEAHGRSQAARNALVFIGGLSDGPHTVPYIRTIAARIAEAGTALSCSVFETRLRSSFAGFGFGSLAEDVEDIDALVRYLRGIGKQRIVLMGHSTGSQDCMEYSNYEKYRNAPVDGFILQGPVSDRQALAKEMDATKIQQGLAFAAKLVEEGRGDQIMPRDLLPRSFTTPITAYRWHSLLSIGGDDDYFSSDLPDEALAASWGRLQQPVLVVPSGSEEYAPEGVDMARLVQRWATFCRPGVMSSLSGLIPGANHRVDPQESQDWLADRVVRFLQGIQGVEEGK</sequence>
<accession>A0ABR3Y427</accession>
<proteinExistence type="predicted"/>
<evidence type="ECO:0008006" key="3">
    <source>
        <dbReference type="Google" id="ProtNLM"/>
    </source>
</evidence>
<protein>
    <recommendedName>
        <fullName evidence="3">Dolichol-phosphate mannosyltransferase</fullName>
    </recommendedName>
</protein>
<evidence type="ECO:0000313" key="1">
    <source>
        <dbReference type="EMBL" id="KAL1882779.1"/>
    </source>
</evidence>
<keyword evidence="2" id="KW-1185">Reference proteome</keyword>
<dbReference type="SUPFAM" id="SSF53474">
    <property type="entry name" value="alpha/beta-Hydrolases"/>
    <property type="match status" value="1"/>
</dbReference>
<comment type="caution">
    <text evidence="1">The sequence shown here is derived from an EMBL/GenBank/DDBJ whole genome shotgun (WGS) entry which is preliminary data.</text>
</comment>
<dbReference type="Proteomes" id="UP001586593">
    <property type="component" value="Unassembled WGS sequence"/>
</dbReference>
<dbReference type="Pfam" id="PF08538">
    <property type="entry name" value="DUF1749"/>
    <property type="match status" value="1"/>
</dbReference>
<organism evidence="1 2">
    <name type="scientific">Phialemonium thermophilum</name>
    <dbReference type="NCBI Taxonomy" id="223376"/>
    <lineage>
        <taxon>Eukaryota</taxon>
        <taxon>Fungi</taxon>
        <taxon>Dikarya</taxon>
        <taxon>Ascomycota</taxon>
        <taxon>Pezizomycotina</taxon>
        <taxon>Sordariomycetes</taxon>
        <taxon>Sordariomycetidae</taxon>
        <taxon>Cephalothecales</taxon>
        <taxon>Cephalothecaceae</taxon>
        <taxon>Phialemonium</taxon>
    </lineage>
</organism>
<name>A0ABR3Y427_9PEZI</name>
<evidence type="ECO:0000313" key="2">
    <source>
        <dbReference type="Proteomes" id="UP001586593"/>
    </source>
</evidence>
<dbReference type="Gene3D" id="3.40.50.1820">
    <property type="entry name" value="alpha/beta hydrolase"/>
    <property type="match status" value="1"/>
</dbReference>